<reference evidence="1" key="1">
    <citation type="journal article" date="2022" name="bioRxiv">
        <title>Sequencing and chromosome-scale assembly of the giantPleurodeles waltlgenome.</title>
        <authorList>
            <person name="Brown T."/>
            <person name="Elewa A."/>
            <person name="Iarovenko S."/>
            <person name="Subramanian E."/>
            <person name="Araus A.J."/>
            <person name="Petzold A."/>
            <person name="Susuki M."/>
            <person name="Suzuki K.-i.T."/>
            <person name="Hayashi T."/>
            <person name="Toyoda A."/>
            <person name="Oliveira C."/>
            <person name="Osipova E."/>
            <person name="Leigh N.D."/>
            <person name="Simon A."/>
            <person name="Yun M.H."/>
        </authorList>
    </citation>
    <scope>NUCLEOTIDE SEQUENCE</scope>
    <source>
        <strain evidence="1">20211129_DDA</strain>
        <tissue evidence="1">Liver</tissue>
    </source>
</reference>
<gene>
    <name evidence="1" type="ORF">NDU88_004345</name>
</gene>
<evidence type="ECO:0000313" key="1">
    <source>
        <dbReference type="EMBL" id="KAJ1179109.1"/>
    </source>
</evidence>
<name>A0AAV7TT97_PLEWA</name>
<evidence type="ECO:0000313" key="2">
    <source>
        <dbReference type="Proteomes" id="UP001066276"/>
    </source>
</evidence>
<comment type="caution">
    <text evidence="1">The sequence shown here is derived from an EMBL/GenBank/DDBJ whole genome shotgun (WGS) entry which is preliminary data.</text>
</comment>
<keyword evidence="2" id="KW-1185">Reference proteome</keyword>
<dbReference type="EMBL" id="JANPWB010000006">
    <property type="protein sequence ID" value="KAJ1179109.1"/>
    <property type="molecule type" value="Genomic_DNA"/>
</dbReference>
<dbReference type="Proteomes" id="UP001066276">
    <property type="component" value="Chromosome 3_2"/>
</dbReference>
<sequence length="80" mass="8566">MDLSRCSPLLVVAIRLRSTVRARGGTKHTSSLPAAQSVILLSGPAPVLGHGSRYRSLGKHHPVPQPIRDPYMSMLVGVTL</sequence>
<protein>
    <recommendedName>
        <fullName evidence="3">Secreted protein</fullName>
    </recommendedName>
</protein>
<evidence type="ECO:0008006" key="3">
    <source>
        <dbReference type="Google" id="ProtNLM"/>
    </source>
</evidence>
<dbReference type="AlphaFoldDB" id="A0AAV7TT97"/>
<proteinExistence type="predicted"/>
<accession>A0AAV7TT97</accession>
<organism evidence="1 2">
    <name type="scientific">Pleurodeles waltl</name>
    <name type="common">Iberian ribbed newt</name>
    <dbReference type="NCBI Taxonomy" id="8319"/>
    <lineage>
        <taxon>Eukaryota</taxon>
        <taxon>Metazoa</taxon>
        <taxon>Chordata</taxon>
        <taxon>Craniata</taxon>
        <taxon>Vertebrata</taxon>
        <taxon>Euteleostomi</taxon>
        <taxon>Amphibia</taxon>
        <taxon>Batrachia</taxon>
        <taxon>Caudata</taxon>
        <taxon>Salamandroidea</taxon>
        <taxon>Salamandridae</taxon>
        <taxon>Pleurodelinae</taxon>
        <taxon>Pleurodeles</taxon>
    </lineage>
</organism>